<dbReference type="GO" id="GO:0005524">
    <property type="term" value="F:ATP binding"/>
    <property type="evidence" value="ECO:0007669"/>
    <property type="project" value="UniProtKB-UniRule"/>
</dbReference>
<evidence type="ECO:0000313" key="12">
    <source>
        <dbReference type="EMBL" id="RJR27135.1"/>
    </source>
</evidence>
<dbReference type="AlphaFoldDB" id="A0A3A4ZD28"/>
<reference evidence="12 13" key="1">
    <citation type="journal article" date="2017" name="ISME J.">
        <title>Energy and carbon metabolisms in a deep terrestrial subsurface fluid microbial community.</title>
        <authorList>
            <person name="Momper L."/>
            <person name="Jungbluth S.P."/>
            <person name="Lee M.D."/>
            <person name="Amend J.P."/>
        </authorList>
    </citation>
    <scope>NUCLEOTIDE SEQUENCE [LARGE SCALE GENOMIC DNA]</scope>
    <source>
        <strain evidence="12">SURF_46</strain>
    </source>
</reference>
<feature type="binding site" evidence="9">
    <location>
        <begin position="30"/>
        <end position="37"/>
    </location>
    <ligand>
        <name>ATP</name>
        <dbReference type="ChEBI" id="CHEBI:30616"/>
    </ligand>
</feature>
<sequence>MRIHSIRLKNFRNHSDYNCSFDGDLTIILGKNGAGKTNLLESIFMLATAKSPKSRYDSDVINMLREFATVNGEIQSDGENVSLELQVIRNPDRNNNISSKKTRVNKTVKSITYFTGIFNAVFFTPQDIEVITGSPGARRKYLDLILIQNDRGYKKAISDYTKALRQRNKLLEIIRIQGSNTDQMPFWDNILTQTGTIIQNSRSELIDFLNFRLPKLISTLDSPKTEVYIKYKKNEITRERLDAHLQADLRAQTTLIGPHRDDFLIQFNESDLGQFGSRGQQRAVLLALKLLEIDFSEQKKGHRPVLLLDDIFSELDDTHRKAVLDVINKQQTIITSAEELQELEPKLAEKKPQIIRL</sequence>
<evidence type="ECO:0000256" key="7">
    <source>
        <dbReference type="ARBA" id="ARBA00022840"/>
    </source>
</evidence>
<dbReference type="InterPro" id="IPR001238">
    <property type="entry name" value="DNA-binding_RecF"/>
</dbReference>
<dbReference type="Gene3D" id="1.20.1050.90">
    <property type="entry name" value="RecF/RecN/SMC, N-terminal domain"/>
    <property type="match status" value="1"/>
</dbReference>
<dbReference type="InterPro" id="IPR003395">
    <property type="entry name" value="RecF/RecN/SMC_N"/>
</dbReference>
<evidence type="ECO:0000256" key="4">
    <source>
        <dbReference type="ARBA" id="ARBA00022490"/>
    </source>
</evidence>
<feature type="domain" description="RecF/RecN/SMC N-terminal" evidence="11">
    <location>
        <begin position="3"/>
        <end position="337"/>
    </location>
</feature>
<dbReference type="Gene3D" id="3.40.50.300">
    <property type="entry name" value="P-loop containing nucleotide triphosphate hydrolases"/>
    <property type="match status" value="1"/>
</dbReference>
<evidence type="ECO:0000313" key="13">
    <source>
        <dbReference type="Proteomes" id="UP000265540"/>
    </source>
</evidence>
<protein>
    <recommendedName>
        <fullName evidence="3 9">DNA replication and repair protein RecF</fullName>
    </recommendedName>
</protein>
<comment type="similarity">
    <text evidence="2 9 10">Belongs to the RecF family.</text>
</comment>
<name>A0A3A4ZD28_UNCKA</name>
<dbReference type="GO" id="GO:0009432">
    <property type="term" value="P:SOS response"/>
    <property type="evidence" value="ECO:0007669"/>
    <property type="project" value="UniProtKB-UniRule"/>
</dbReference>
<comment type="function">
    <text evidence="9 10">The RecF protein is involved in DNA metabolism; it is required for DNA replication and normal SOS inducibility. RecF binds preferentially to single-stranded, linear DNA. It also seems to bind ATP.</text>
</comment>
<dbReference type="InterPro" id="IPR042174">
    <property type="entry name" value="RecF_2"/>
</dbReference>
<keyword evidence="9 10" id="KW-0742">SOS response</keyword>
<dbReference type="NCBIfam" id="TIGR00611">
    <property type="entry name" value="recf"/>
    <property type="match status" value="1"/>
</dbReference>
<evidence type="ECO:0000256" key="9">
    <source>
        <dbReference type="HAMAP-Rule" id="MF_00365"/>
    </source>
</evidence>
<evidence type="ECO:0000256" key="2">
    <source>
        <dbReference type="ARBA" id="ARBA00008016"/>
    </source>
</evidence>
<dbReference type="GO" id="GO:0006260">
    <property type="term" value="P:DNA replication"/>
    <property type="evidence" value="ECO:0007669"/>
    <property type="project" value="UniProtKB-UniRule"/>
</dbReference>
<dbReference type="Pfam" id="PF02463">
    <property type="entry name" value="SMC_N"/>
    <property type="match status" value="1"/>
</dbReference>
<dbReference type="PANTHER" id="PTHR32182:SF0">
    <property type="entry name" value="DNA REPLICATION AND REPAIR PROTEIN RECF"/>
    <property type="match status" value="1"/>
</dbReference>
<accession>A0A3A4ZD28</accession>
<dbReference type="GO" id="GO:0005737">
    <property type="term" value="C:cytoplasm"/>
    <property type="evidence" value="ECO:0007669"/>
    <property type="project" value="UniProtKB-SubCell"/>
</dbReference>
<proteinExistence type="inferred from homology"/>
<dbReference type="GO" id="GO:0000731">
    <property type="term" value="P:DNA synthesis involved in DNA repair"/>
    <property type="evidence" value="ECO:0007669"/>
    <property type="project" value="TreeGrafter"/>
</dbReference>
<keyword evidence="7 9" id="KW-0067">ATP-binding</keyword>
<dbReference type="GO" id="GO:0006302">
    <property type="term" value="P:double-strand break repair"/>
    <property type="evidence" value="ECO:0007669"/>
    <property type="project" value="TreeGrafter"/>
</dbReference>
<evidence type="ECO:0000256" key="10">
    <source>
        <dbReference type="RuleBase" id="RU000578"/>
    </source>
</evidence>
<keyword evidence="6 9" id="KW-0547">Nucleotide-binding</keyword>
<dbReference type="InterPro" id="IPR027417">
    <property type="entry name" value="P-loop_NTPase"/>
</dbReference>
<comment type="subcellular location">
    <subcellularLocation>
        <location evidence="1 9 10">Cytoplasm</location>
    </subcellularLocation>
</comment>
<keyword evidence="4 9" id="KW-0963">Cytoplasm</keyword>
<dbReference type="SUPFAM" id="SSF52540">
    <property type="entry name" value="P-loop containing nucleoside triphosphate hydrolases"/>
    <property type="match status" value="1"/>
</dbReference>
<evidence type="ECO:0000256" key="8">
    <source>
        <dbReference type="ARBA" id="ARBA00023125"/>
    </source>
</evidence>
<dbReference type="Proteomes" id="UP000265540">
    <property type="component" value="Unassembled WGS sequence"/>
</dbReference>
<evidence type="ECO:0000256" key="1">
    <source>
        <dbReference type="ARBA" id="ARBA00004496"/>
    </source>
</evidence>
<dbReference type="InterPro" id="IPR018078">
    <property type="entry name" value="DNA-binding_RecF_CS"/>
</dbReference>
<gene>
    <name evidence="9 12" type="primary">recF</name>
    <name evidence="12" type="ORF">C4561_03150</name>
</gene>
<dbReference type="EMBL" id="QZJF01000016">
    <property type="protein sequence ID" value="RJR27135.1"/>
    <property type="molecule type" value="Genomic_DNA"/>
</dbReference>
<keyword evidence="8 9" id="KW-0238">DNA-binding</keyword>
<keyword evidence="5 9" id="KW-0235">DNA replication</keyword>
<evidence type="ECO:0000256" key="6">
    <source>
        <dbReference type="ARBA" id="ARBA00022741"/>
    </source>
</evidence>
<dbReference type="GO" id="GO:0003697">
    <property type="term" value="F:single-stranded DNA binding"/>
    <property type="evidence" value="ECO:0007669"/>
    <property type="project" value="UniProtKB-UniRule"/>
</dbReference>
<keyword evidence="9 10" id="KW-0234">DNA repair</keyword>
<evidence type="ECO:0000259" key="11">
    <source>
        <dbReference type="Pfam" id="PF02463"/>
    </source>
</evidence>
<dbReference type="HAMAP" id="MF_00365">
    <property type="entry name" value="RecF"/>
    <property type="match status" value="1"/>
</dbReference>
<evidence type="ECO:0000256" key="5">
    <source>
        <dbReference type="ARBA" id="ARBA00022705"/>
    </source>
</evidence>
<dbReference type="PANTHER" id="PTHR32182">
    <property type="entry name" value="DNA REPLICATION AND REPAIR PROTEIN RECF"/>
    <property type="match status" value="1"/>
</dbReference>
<organism evidence="12 13">
    <name type="scientific">candidate division WWE3 bacterium</name>
    <dbReference type="NCBI Taxonomy" id="2053526"/>
    <lineage>
        <taxon>Bacteria</taxon>
        <taxon>Katanobacteria</taxon>
    </lineage>
</organism>
<dbReference type="PROSITE" id="PS00618">
    <property type="entry name" value="RECF_2"/>
    <property type="match status" value="1"/>
</dbReference>
<keyword evidence="9 10" id="KW-0227">DNA damage</keyword>
<comment type="caution">
    <text evidence="12">The sequence shown here is derived from an EMBL/GenBank/DDBJ whole genome shotgun (WGS) entry which is preliminary data.</text>
</comment>
<evidence type="ECO:0000256" key="3">
    <source>
        <dbReference type="ARBA" id="ARBA00020170"/>
    </source>
</evidence>